<dbReference type="AlphaFoldDB" id="A0A6L6J4F8"/>
<dbReference type="PROSITE" id="PS51186">
    <property type="entry name" value="GNAT"/>
    <property type="match status" value="1"/>
</dbReference>
<dbReference type="InterPro" id="IPR016181">
    <property type="entry name" value="Acyl_CoA_acyltransferase"/>
</dbReference>
<dbReference type="InterPro" id="IPR000182">
    <property type="entry name" value="GNAT_dom"/>
</dbReference>
<reference evidence="2 3" key="1">
    <citation type="submission" date="2019-11" db="EMBL/GenBank/DDBJ databases">
        <authorList>
            <person name="Dong K."/>
        </authorList>
    </citation>
    <scope>NUCLEOTIDE SEQUENCE [LARGE SCALE GENOMIC DNA]</scope>
    <source>
        <strain evidence="2 3">NBRC 111993</strain>
    </source>
</reference>
<evidence type="ECO:0000313" key="2">
    <source>
        <dbReference type="EMBL" id="MTH77003.1"/>
    </source>
</evidence>
<keyword evidence="3" id="KW-1185">Reference proteome</keyword>
<sequence length="244" mass="26927">MTPVLRELASLAELKASEDLQRAVWGQNDPADNADLMLAIQHEGGLVAGAFDGDRMLAFLFAFPSATPGVQHSHRLAVLPEARGLKLGVRLKWFQRDWCLSRQIRLVRWTYDPLRAVNAGLNVGALGGVSNTYLPDYYGTMEGINAGLPSDRLMLDWHLDSPEVLARSRGERPDPTIPTHRIAIPKDIDALLRDAPDAAMATRIALRKDLTNAFALGQRIVGFDNVEPAYLLSQVDEQEIPGRI</sequence>
<comment type="caution">
    <text evidence="2">The sequence shown here is derived from an EMBL/GenBank/DDBJ whole genome shotgun (WGS) entry which is preliminary data.</text>
</comment>
<accession>A0A6L6J4F8</accession>
<evidence type="ECO:0000259" key="1">
    <source>
        <dbReference type="PROSITE" id="PS51186"/>
    </source>
</evidence>
<name>A0A6L6J4F8_9RHOB</name>
<dbReference type="Proteomes" id="UP000478183">
    <property type="component" value="Unassembled WGS sequence"/>
</dbReference>
<keyword evidence="2" id="KW-0808">Transferase</keyword>
<dbReference type="PANTHER" id="PTHR41700:SF1">
    <property type="entry name" value="N-ACETYLTRANSFERASE DOMAIN-CONTAINING PROTEIN"/>
    <property type="match status" value="1"/>
</dbReference>
<dbReference type="GO" id="GO:0016747">
    <property type="term" value="F:acyltransferase activity, transferring groups other than amino-acyl groups"/>
    <property type="evidence" value="ECO:0007669"/>
    <property type="project" value="InterPro"/>
</dbReference>
<dbReference type="RefSeq" id="WP_170295034.1">
    <property type="nucleotide sequence ID" value="NZ_WMIE01000001.1"/>
</dbReference>
<dbReference type="SUPFAM" id="SSF55729">
    <property type="entry name" value="Acyl-CoA N-acyltransferases (Nat)"/>
    <property type="match status" value="1"/>
</dbReference>
<protein>
    <submittedName>
        <fullName evidence="2">GNAT family N-acetyltransferase</fullName>
    </submittedName>
</protein>
<organism evidence="2 3">
    <name type="scientific">Paracoccus aestuariivivens</name>
    <dbReference type="NCBI Taxonomy" id="1820333"/>
    <lineage>
        <taxon>Bacteria</taxon>
        <taxon>Pseudomonadati</taxon>
        <taxon>Pseudomonadota</taxon>
        <taxon>Alphaproteobacteria</taxon>
        <taxon>Rhodobacterales</taxon>
        <taxon>Paracoccaceae</taxon>
        <taxon>Paracoccus</taxon>
    </lineage>
</organism>
<proteinExistence type="predicted"/>
<gene>
    <name evidence="2" type="ORF">GL286_04580</name>
</gene>
<dbReference type="Gene3D" id="3.40.630.30">
    <property type="match status" value="1"/>
</dbReference>
<dbReference type="PANTHER" id="PTHR41700">
    <property type="entry name" value="GCN5-RELATED N-ACETYLTRANSFERASE"/>
    <property type="match status" value="1"/>
</dbReference>
<dbReference type="InterPro" id="IPR038764">
    <property type="entry name" value="GNAT_N_AcTrfase_prd"/>
</dbReference>
<evidence type="ECO:0000313" key="3">
    <source>
        <dbReference type="Proteomes" id="UP000478183"/>
    </source>
</evidence>
<dbReference type="EMBL" id="WMIE01000001">
    <property type="protein sequence ID" value="MTH77003.1"/>
    <property type="molecule type" value="Genomic_DNA"/>
</dbReference>
<feature type="domain" description="N-acetyltransferase" evidence="1">
    <location>
        <begin position="3"/>
        <end position="151"/>
    </location>
</feature>